<reference evidence="7" key="1">
    <citation type="submission" date="2022-11" db="UniProtKB">
        <authorList>
            <consortium name="WormBaseParasite"/>
        </authorList>
    </citation>
    <scope>IDENTIFICATION</scope>
</reference>
<name>A0A915EQ38_9BILA</name>
<sequence>MLELEEEDAISRQKKLDAANNYVDLDFGMETEADSSEADSSDGELSKPPKTANKPKVDAKDLLKMSSEDQLKYFVGQDDQLDNWIQEYEERKEEIQQIVKPLVKILSKINHNLSTILLQYSVVFFLKVDTPLAKLRSVQSHPIHDDLLKFKKLMEKADSFVAENAEFVDLIAKQAHKKDQIAVKTRNEAKSTVQFAADLHNQIDIDGHDENMQMSESERRGITYEMQKNKGLTAKRKKGTEHARVKKRKQYDKALIRRRSQVPDVRREMSKMITHTQKSSTQEDSHRNITVEV</sequence>
<dbReference type="GO" id="GO:0032040">
    <property type="term" value="C:small-subunit processome"/>
    <property type="evidence" value="ECO:0007669"/>
    <property type="project" value="TreeGrafter"/>
</dbReference>
<evidence type="ECO:0000256" key="3">
    <source>
        <dbReference type="ARBA" id="ARBA00023242"/>
    </source>
</evidence>
<accession>A0A915EQ38</accession>
<dbReference type="Pfam" id="PF09368">
    <property type="entry name" value="Sas10"/>
    <property type="match status" value="1"/>
</dbReference>
<feature type="region of interest" description="Disordered" evidence="4">
    <location>
        <begin position="27"/>
        <end position="59"/>
    </location>
</feature>
<evidence type="ECO:0000313" key="6">
    <source>
        <dbReference type="Proteomes" id="UP000887574"/>
    </source>
</evidence>
<feature type="compositionally biased region" description="Basic and acidic residues" evidence="4">
    <location>
        <begin position="281"/>
        <end position="293"/>
    </location>
</feature>
<dbReference type="AlphaFoldDB" id="A0A915EQ38"/>
<keyword evidence="6" id="KW-1185">Reference proteome</keyword>
<feature type="compositionally biased region" description="Acidic residues" evidence="4">
    <location>
        <begin position="27"/>
        <end position="42"/>
    </location>
</feature>
<dbReference type="Proteomes" id="UP000887574">
    <property type="component" value="Unplaced"/>
</dbReference>
<dbReference type="InterPro" id="IPR018972">
    <property type="entry name" value="Sas10_C_dom"/>
</dbReference>
<organism evidence="6 7">
    <name type="scientific">Ditylenchus dipsaci</name>
    <dbReference type="NCBI Taxonomy" id="166011"/>
    <lineage>
        <taxon>Eukaryota</taxon>
        <taxon>Metazoa</taxon>
        <taxon>Ecdysozoa</taxon>
        <taxon>Nematoda</taxon>
        <taxon>Chromadorea</taxon>
        <taxon>Rhabditida</taxon>
        <taxon>Tylenchina</taxon>
        <taxon>Tylenchomorpha</taxon>
        <taxon>Sphaerularioidea</taxon>
        <taxon>Anguinidae</taxon>
        <taxon>Anguininae</taxon>
        <taxon>Ditylenchus</taxon>
    </lineage>
</organism>
<keyword evidence="3" id="KW-0539">Nucleus</keyword>
<feature type="domain" description="Sas10 C-terminal" evidence="5">
    <location>
        <begin position="217"/>
        <end position="270"/>
    </location>
</feature>
<protein>
    <submittedName>
        <fullName evidence="7">Sas10 C-terminal domain-containing protein</fullName>
    </submittedName>
</protein>
<comment type="subcellular location">
    <subcellularLocation>
        <location evidence="1">Nucleus</location>
    </subcellularLocation>
</comment>
<feature type="region of interest" description="Disordered" evidence="4">
    <location>
        <begin position="273"/>
        <end position="293"/>
    </location>
</feature>
<dbReference type="PANTHER" id="PTHR13237">
    <property type="entry name" value="SOMETHING ABOUT SILENCING PROTEIN 10-RELATED"/>
    <property type="match status" value="1"/>
</dbReference>
<dbReference type="WBParaSite" id="jg8189">
    <property type="protein sequence ID" value="jg8189"/>
    <property type="gene ID" value="jg8189"/>
</dbReference>
<evidence type="ECO:0000259" key="5">
    <source>
        <dbReference type="Pfam" id="PF09368"/>
    </source>
</evidence>
<dbReference type="GO" id="GO:0000462">
    <property type="term" value="P:maturation of SSU-rRNA from tricistronic rRNA transcript (SSU-rRNA, 5.8S rRNA, LSU-rRNA)"/>
    <property type="evidence" value="ECO:0007669"/>
    <property type="project" value="TreeGrafter"/>
</dbReference>
<evidence type="ECO:0000313" key="7">
    <source>
        <dbReference type="WBParaSite" id="jg8189"/>
    </source>
</evidence>
<comment type="similarity">
    <text evidence="2">Belongs to the SAS10 family.</text>
</comment>
<evidence type="ECO:0000256" key="4">
    <source>
        <dbReference type="SAM" id="MobiDB-lite"/>
    </source>
</evidence>
<dbReference type="PANTHER" id="PTHR13237:SF8">
    <property type="entry name" value="SOMETHING ABOUT SILENCING PROTEIN 10"/>
    <property type="match status" value="1"/>
</dbReference>
<evidence type="ECO:0000256" key="1">
    <source>
        <dbReference type="ARBA" id="ARBA00004123"/>
    </source>
</evidence>
<evidence type="ECO:0000256" key="2">
    <source>
        <dbReference type="ARBA" id="ARBA00010979"/>
    </source>
</evidence>
<proteinExistence type="inferred from homology"/>